<feature type="transmembrane region" description="Helical" evidence="1">
    <location>
        <begin position="33"/>
        <end position="55"/>
    </location>
</feature>
<dbReference type="Proteomes" id="UP000606172">
    <property type="component" value="Unassembled WGS sequence"/>
</dbReference>
<reference evidence="2" key="1">
    <citation type="submission" date="2021-01" db="EMBL/GenBank/DDBJ databases">
        <title>Whole genome shotgun sequence of Sinosporangium siamense NBRC 109515.</title>
        <authorList>
            <person name="Komaki H."/>
            <person name="Tamura T."/>
        </authorList>
    </citation>
    <scope>NUCLEOTIDE SEQUENCE</scope>
    <source>
        <strain evidence="2">NBRC 109515</strain>
    </source>
</reference>
<evidence type="ECO:0000256" key="1">
    <source>
        <dbReference type="SAM" id="Phobius"/>
    </source>
</evidence>
<dbReference type="EMBL" id="BOOW01000014">
    <property type="protein sequence ID" value="GII92167.1"/>
    <property type="molecule type" value="Genomic_DNA"/>
</dbReference>
<sequence length="126" mass="13528">MTTETSEMPPALAAMMTDEEAAAVRAEASRWRYGFLVVVAGLIVVLLGFVVVVFRSGAPEATYAGLVGLVGTIIGAYFGVQVGQSGKDRVEAELRRTSEMAMRLAAKIHAHDADEVINSTMGRRKR</sequence>
<keyword evidence="1" id="KW-1133">Transmembrane helix</keyword>
<gene>
    <name evidence="2" type="ORF">Ssi02_23980</name>
</gene>
<keyword evidence="1" id="KW-0812">Transmembrane</keyword>
<protein>
    <submittedName>
        <fullName evidence="2">Uncharacterized protein</fullName>
    </submittedName>
</protein>
<organism evidence="2 3">
    <name type="scientific">Sinosporangium siamense</name>
    <dbReference type="NCBI Taxonomy" id="1367973"/>
    <lineage>
        <taxon>Bacteria</taxon>
        <taxon>Bacillati</taxon>
        <taxon>Actinomycetota</taxon>
        <taxon>Actinomycetes</taxon>
        <taxon>Streptosporangiales</taxon>
        <taxon>Streptosporangiaceae</taxon>
        <taxon>Sinosporangium</taxon>
    </lineage>
</organism>
<evidence type="ECO:0000313" key="2">
    <source>
        <dbReference type="EMBL" id="GII92167.1"/>
    </source>
</evidence>
<feature type="transmembrane region" description="Helical" evidence="1">
    <location>
        <begin position="61"/>
        <end position="80"/>
    </location>
</feature>
<dbReference type="AlphaFoldDB" id="A0A919REE3"/>
<evidence type="ECO:0000313" key="3">
    <source>
        <dbReference type="Proteomes" id="UP000606172"/>
    </source>
</evidence>
<accession>A0A919REE3</accession>
<proteinExistence type="predicted"/>
<name>A0A919REE3_9ACTN</name>
<keyword evidence="1" id="KW-0472">Membrane</keyword>
<keyword evidence="3" id="KW-1185">Reference proteome</keyword>
<dbReference type="RefSeq" id="WP_239128821.1">
    <property type="nucleotide sequence ID" value="NZ_BOOW01000014.1"/>
</dbReference>
<comment type="caution">
    <text evidence="2">The sequence shown here is derived from an EMBL/GenBank/DDBJ whole genome shotgun (WGS) entry which is preliminary data.</text>
</comment>